<gene>
    <name evidence="1" type="ORF">AN477_09065</name>
</gene>
<protein>
    <submittedName>
        <fullName evidence="1">Uncharacterized protein</fullName>
    </submittedName>
</protein>
<organism evidence="1 2">
    <name type="scientific">Alicyclobacillus ferrooxydans</name>
    <dbReference type="NCBI Taxonomy" id="471514"/>
    <lineage>
        <taxon>Bacteria</taxon>
        <taxon>Bacillati</taxon>
        <taxon>Bacillota</taxon>
        <taxon>Bacilli</taxon>
        <taxon>Bacillales</taxon>
        <taxon>Alicyclobacillaceae</taxon>
        <taxon>Alicyclobacillus</taxon>
    </lineage>
</organism>
<evidence type="ECO:0000313" key="1">
    <source>
        <dbReference type="EMBL" id="KPV44045.1"/>
    </source>
</evidence>
<name>A0A0N8PPD8_9BACL</name>
<dbReference type="AlphaFoldDB" id="A0A0N8PPD8"/>
<evidence type="ECO:0000313" key="2">
    <source>
        <dbReference type="Proteomes" id="UP000050482"/>
    </source>
</evidence>
<dbReference type="EMBL" id="LJCO01000041">
    <property type="protein sequence ID" value="KPV44045.1"/>
    <property type="molecule type" value="Genomic_DNA"/>
</dbReference>
<keyword evidence="2" id="KW-1185">Reference proteome</keyword>
<comment type="caution">
    <text evidence="1">The sequence shown here is derived from an EMBL/GenBank/DDBJ whole genome shotgun (WGS) entry which is preliminary data.</text>
</comment>
<dbReference type="PATRIC" id="fig|471514.4.peg.3398"/>
<dbReference type="RefSeq" id="WP_054968855.1">
    <property type="nucleotide sequence ID" value="NZ_LJCO01000041.1"/>
</dbReference>
<sequence length="104" mass="11357">MSASATLLVWMLEQDLYGNIPLHRAVQLAAKSMDLIWIRVNKSAHTCPARCTGHPNIGQRTGKGHALVIQITGPAALVEDFNDQYKDLLHTASGTALLLHGRFV</sequence>
<proteinExistence type="predicted"/>
<reference evidence="1 2" key="1">
    <citation type="submission" date="2015-09" db="EMBL/GenBank/DDBJ databases">
        <title>Draft genome sequence of Alicyclobacillus ferrooxydans DSM 22381.</title>
        <authorList>
            <person name="Hemp J."/>
        </authorList>
    </citation>
    <scope>NUCLEOTIDE SEQUENCE [LARGE SCALE GENOMIC DNA]</scope>
    <source>
        <strain evidence="1 2">TC-34</strain>
    </source>
</reference>
<accession>A0A0N8PPD8</accession>
<dbReference type="Proteomes" id="UP000050482">
    <property type="component" value="Unassembled WGS sequence"/>
</dbReference>